<dbReference type="GO" id="GO:0005737">
    <property type="term" value="C:cytoplasm"/>
    <property type="evidence" value="ECO:0007669"/>
    <property type="project" value="UniProtKB-ARBA"/>
</dbReference>
<gene>
    <name evidence="2" type="ORF">KPC_1934</name>
</gene>
<accession>A0A2U3MZ97</accession>
<dbReference type="SUPFAM" id="SSF55961">
    <property type="entry name" value="Bet v1-like"/>
    <property type="match status" value="1"/>
</dbReference>
<evidence type="ECO:0000259" key="1">
    <source>
        <dbReference type="PROSITE" id="PS50848"/>
    </source>
</evidence>
<dbReference type="InterPro" id="IPR002913">
    <property type="entry name" value="START_lipid-bd_dom"/>
</dbReference>
<evidence type="ECO:0000313" key="3">
    <source>
        <dbReference type="Proteomes" id="UP000245974"/>
    </source>
</evidence>
<dbReference type="Gene3D" id="3.30.530.20">
    <property type="match status" value="1"/>
</dbReference>
<proteinExistence type="predicted"/>
<sequence length="238" mass="26828">MIFKPNFKIYKIKNLKEDLNNKMKKTVMFIACVVSSLSLATQAALPSNAKLSLDKNNVKVWTYKDSNNSVLSYKSETMFDVPIEKAVALVLDLEHAPRWAPNIAKVELLSRDDKKGEFTIYMILHFPFPLKNRDMVARGKITKDANGNISIKNKAIIGGKAKNANYVRMTNYEGDWTFQKLGPNKVKVSNAGFADPEGAIPSSVANMFVEQMPYQMLQKMKLELAKNPKLPPLPEMLK</sequence>
<dbReference type="PANTHER" id="PTHR19308:SF14">
    <property type="entry name" value="START DOMAIN-CONTAINING PROTEIN"/>
    <property type="match status" value="1"/>
</dbReference>
<keyword evidence="3" id="KW-1185">Reference proteome</keyword>
<reference evidence="3" key="1">
    <citation type="submission" date="2018-03" db="EMBL/GenBank/DDBJ databases">
        <authorList>
            <person name="Blom J."/>
        </authorList>
    </citation>
    <scope>NUCLEOTIDE SEQUENCE [LARGE SCALE GENOMIC DNA]</scope>
    <source>
        <strain evidence="3">KPC-SM-21</strain>
    </source>
</reference>
<dbReference type="PROSITE" id="PS50848">
    <property type="entry name" value="START"/>
    <property type="match status" value="1"/>
</dbReference>
<protein>
    <submittedName>
        <fullName evidence="2">Polyketide cyclase / dehydrase and lipid transport</fullName>
    </submittedName>
</protein>
<name>A0A2U3MZ97_9GAMM</name>
<dbReference type="EMBL" id="OOGT01000080">
    <property type="protein sequence ID" value="SPL70756.1"/>
    <property type="molecule type" value="Genomic_DNA"/>
</dbReference>
<dbReference type="PIRSF" id="PIRSF039033">
    <property type="entry name" value="START_dom"/>
    <property type="match status" value="1"/>
</dbReference>
<dbReference type="InterPro" id="IPR051213">
    <property type="entry name" value="START_lipid_transfer"/>
</dbReference>
<evidence type="ECO:0000313" key="2">
    <source>
        <dbReference type="EMBL" id="SPL70756.1"/>
    </source>
</evidence>
<dbReference type="InterPro" id="IPR028347">
    <property type="entry name" value="START_dom_prot"/>
</dbReference>
<dbReference type="AlphaFoldDB" id="A0A2U3MZ97"/>
<dbReference type="Proteomes" id="UP000245974">
    <property type="component" value="Unassembled WGS sequence"/>
</dbReference>
<dbReference type="InterPro" id="IPR023393">
    <property type="entry name" value="START-like_dom_sf"/>
</dbReference>
<dbReference type="Pfam" id="PF01852">
    <property type="entry name" value="START"/>
    <property type="match status" value="1"/>
</dbReference>
<feature type="domain" description="START" evidence="1">
    <location>
        <begin position="61"/>
        <end position="229"/>
    </location>
</feature>
<dbReference type="GO" id="GO:0008289">
    <property type="term" value="F:lipid binding"/>
    <property type="evidence" value="ECO:0007669"/>
    <property type="project" value="InterPro"/>
</dbReference>
<dbReference type="InParanoid" id="A0A2U3MZ97"/>
<organism evidence="2 3">
    <name type="scientific">Acinetobacter stercoris</name>
    <dbReference type="NCBI Taxonomy" id="2126983"/>
    <lineage>
        <taxon>Bacteria</taxon>
        <taxon>Pseudomonadati</taxon>
        <taxon>Pseudomonadota</taxon>
        <taxon>Gammaproteobacteria</taxon>
        <taxon>Moraxellales</taxon>
        <taxon>Moraxellaceae</taxon>
        <taxon>Acinetobacter</taxon>
    </lineage>
</organism>
<dbReference type="PANTHER" id="PTHR19308">
    <property type="entry name" value="PHOSPHATIDYLCHOLINE TRANSFER PROTEIN"/>
    <property type="match status" value="1"/>
</dbReference>